<dbReference type="InterPro" id="IPR006447">
    <property type="entry name" value="Myb_dom_plants"/>
</dbReference>
<dbReference type="Pfam" id="PF00249">
    <property type="entry name" value="Myb_DNA-binding"/>
    <property type="match status" value="1"/>
</dbReference>
<dbReference type="InterPro" id="IPR017930">
    <property type="entry name" value="Myb_dom"/>
</dbReference>
<dbReference type="PANTHER" id="PTHR31003:SF3">
    <property type="entry name" value="HOMEODOMAIN-LIKE SUPERFAMILY PROTEIN-RELATED"/>
    <property type="match status" value="1"/>
</dbReference>
<keyword evidence="4" id="KW-0804">Transcription</keyword>
<dbReference type="Pfam" id="PF26575">
    <property type="entry name" value="HHO5_N"/>
    <property type="match status" value="1"/>
</dbReference>
<dbReference type="GO" id="GO:0005634">
    <property type="term" value="C:nucleus"/>
    <property type="evidence" value="ECO:0007669"/>
    <property type="project" value="UniProtKB-SubCell"/>
</dbReference>
<keyword evidence="2" id="KW-0805">Transcription regulation</keyword>
<evidence type="ECO:0000256" key="3">
    <source>
        <dbReference type="ARBA" id="ARBA00023125"/>
    </source>
</evidence>
<proteinExistence type="predicted"/>
<protein>
    <recommendedName>
        <fullName evidence="7">HTH myb-type domain-containing protein</fullName>
    </recommendedName>
</protein>
<dbReference type="PANTHER" id="PTHR31003">
    <property type="entry name" value="MYB FAMILY TRANSCRIPTION FACTOR"/>
    <property type="match status" value="1"/>
</dbReference>
<evidence type="ECO:0000256" key="4">
    <source>
        <dbReference type="ARBA" id="ARBA00023163"/>
    </source>
</evidence>
<dbReference type="InterPro" id="IPR001005">
    <property type="entry name" value="SANT/Myb"/>
</dbReference>
<evidence type="ECO:0000256" key="1">
    <source>
        <dbReference type="ARBA" id="ARBA00004123"/>
    </source>
</evidence>
<reference evidence="8 9" key="1">
    <citation type="submission" date="2017-11" db="EMBL/GenBank/DDBJ databases">
        <title>De-novo sequencing of pomegranate (Punica granatum L.) genome.</title>
        <authorList>
            <person name="Akparov Z."/>
            <person name="Amiraslanov A."/>
            <person name="Hajiyeva S."/>
            <person name="Abbasov M."/>
            <person name="Kaur K."/>
            <person name="Hamwieh A."/>
            <person name="Solovyev V."/>
            <person name="Salamov A."/>
            <person name="Braich B."/>
            <person name="Kosarev P."/>
            <person name="Mahmoud A."/>
            <person name="Hajiyev E."/>
            <person name="Babayeva S."/>
            <person name="Izzatullayeva V."/>
            <person name="Mammadov A."/>
            <person name="Mammadov A."/>
            <person name="Sharifova S."/>
            <person name="Ojaghi J."/>
            <person name="Eynullazada K."/>
            <person name="Bayramov B."/>
            <person name="Abdulazimova A."/>
            <person name="Shahmuradov I."/>
        </authorList>
    </citation>
    <scope>NUCLEOTIDE SEQUENCE [LARGE SCALE GENOMIC DNA]</scope>
    <source>
        <strain evidence="9">cv. AG2017</strain>
        <tissue evidence="8">Leaf</tissue>
    </source>
</reference>
<name>A0A2I0ITZ6_PUNGR</name>
<dbReference type="AlphaFoldDB" id="A0A2I0ITZ6"/>
<keyword evidence="9" id="KW-1185">Reference proteome</keyword>
<comment type="caution">
    <text evidence="8">The sequence shown here is derived from an EMBL/GenBank/DDBJ whole genome shotgun (WGS) entry which is preliminary data.</text>
</comment>
<dbReference type="PROSITE" id="PS51294">
    <property type="entry name" value="HTH_MYB"/>
    <property type="match status" value="1"/>
</dbReference>
<dbReference type="InterPro" id="IPR044787">
    <property type="entry name" value="HHO5-like"/>
</dbReference>
<dbReference type="GO" id="GO:0003677">
    <property type="term" value="F:DNA binding"/>
    <property type="evidence" value="ECO:0007669"/>
    <property type="project" value="UniProtKB-KW"/>
</dbReference>
<dbReference type="InterPro" id="IPR058673">
    <property type="entry name" value="HHO5-like_N"/>
</dbReference>
<evidence type="ECO:0000259" key="7">
    <source>
        <dbReference type="PROSITE" id="PS51294"/>
    </source>
</evidence>
<evidence type="ECO:0000313" key="8">
    <source>
        <dbReference type="EMBL" id="PKI47482.1"/>
    </source>
</evidence>
<gene>
    <name evidence="8" type="ORF">CRG98_032072</name>
</gene>
<keyword evidence="5" id="KW-0539">Nucleus</keyword>
<dbReference type="SUPFAM" id="SSF46689">
    <property type="entry name" value="Homeodomain-like"/>
    <property type="match status" value="1"/>
</dbReference>
<dbReference type="EMBL" id="PGOL01002496">
    <property type="protein sequence ID" value="PKI47482.1"/>
    <property type="molecule type" value="Genomic_DNA"/>
</dbReference>
<feature type="domain" description="HTH myb-type" evidence="7">
    <location>
        <begin position="256"/>
        <end position="316"/>
    </location>
</feature>
<feature type="region of interest" description="Disordered" evidence="6">
    <location>
        <begin position="341"/>
        <end position="391"/>
    </location>
</feature>
<organism evidence="8 9">
    <name type="scientific">Punica granatum</name>
    <name type="common">Pomegranate</name>
    <dbReference type="NCBI Taxonomy" id="22663"/>
    <lineage>
        <taxon>Eukaryota</taxon>
        <taxon>Viridiplantae</taxon>
        <taxon>Streptophyta</taxon>
        <taxon>Embryophyta</taxon>
        <taxon>Tracheophyta</taxon>
        <taxon>Spermatophyta</taxon>
        <taxon>Magnoliopsida</taxon>
        <taxon>eudicotyledons</taxon>
        <taxon>Gunneridae</taxon>
        <taxon>Pentapetalae</taxon>
        <taxon>rosids</taxon>
        <taxon>malvids</taxon>
        <taxon>Myrtales</taxon>
        <taxon>Lythraceae</taxon>
        <taxon>Punica</taxon>
    </lineage>
</organism>
<dbReference type="STRING" id="22663.A0A2I0ITZ6"/>
<evidence type="ECO:0000313" key="9">
    <source>
        <dbReference type="Proteomes" id="UP000233551"/>
    </source>
</evidence>
<dbReference type="NCBIfam" id="TIGR01557">
    <property type="entry name" value="myb_SHAQKYF"/>
    <property type="match status" value="1"/>
</dbReference>
<feature type="region of interest" description="Disordered" evidence="6">
    <location>
        <begin position="241"/>
        <end position="262"/>
    </location>
</feature>
<keyword evidence="3" id="KW-0238">DNA-binding</keyword>
<feature type="compositionally biased region" description="Low complexity" evidence="6">
    <location>
        <begin position="346"/>
        <end position="377"/>
    </location>
</feature>
<feature type="compositionally biased region" description="Basic and acidic residues" evidence="6">
    <location>
        <begin position="104"/>
        <end position="124"/>
    </location>
</feature>
<evidence type="ECO:0000256" key="6">
    <source>
        <dbReference type="SAM" id="MobiDB-lite"/>
    </source>
</evidence>
<dbReference type="GO" id="GO:0003700">
    <property type="term" value="F:DNA-binding transcription factor activity"/>
    <property type="evidence" value="ECO:0007669"/>
    <property type="project" value="InterPro"/>
</dbReference>
<feature type="region of interest" description="Disordered" evidence="6">
    <location>
        <begin position="104"/>
        <end position="125"/>
    </location>
</feature>
<dbReference type="Proteomes" id="UP000233551">
    <property type="component" value="Unassembled WGS sequence"/>
</dbReference>
<accession>A0A2I0ITZ6</accession>
<evidence type="ECO:0000256" key="5">
    <source>
        <dbReference type="ARBA" id="ARBA00023242"/>
    </source>
</evidence>
<dbReference type="InterPro" id="IPR009057">
    <property type="entry name" value="Homeodomain-like_sf"/>
</dbReference>
<feature type="compositionally biased region" description="Polar residues" evidence="6">
    <location>
        <begin position="241"/>
        <end position="257"/>
    </location>
</feature>
<dbReference type="Gene3D" id="1.10.10.60">
    <property type="entry name" value="Homeodomain-like"/>
    <property type="match status" value="1"/>
</dbReference>
<comment type="subcellular location">
    <subcellularLocation>
        <location evidence="1">Nucleus</location>
    </subcellularLocation>
</comment>
<evidence type="ECO:0000256" key="2">
    <source>
        <dbReference type="ARBA" id="ARBA00023015"/>
    </source>
</evidence>
<dbReference type="FunFam" id="1.10.10.60:FF:000002">
    <property type="entry name" value="Myb family transcription factor"/>
    <property type="match status" value="1"/>
</dbReference>
<sequence length="424" mass="46560">MGSLPPELSFDNRPAFVPRTISDLVRDIASVADAAERSSKLGDLVRRLEDEMRKIDAFKRELPLCMLLIRDAILTLKLESVQCSASAPLVTQPVTAEFIPLKKDCDDTEDASPKEKEKDSKDESLGPLDLQLCTFDNSKSSTVNPPDHPQQDAKVETKRHELLPNQSAAEGALKACKSRNGAREFIQLRTFSPPATAVFPRKEDKVELPVHSLSLLTPGIKNSREKPVSADTRANFGRSLTQTVQSNSRSGAPQQSARKQRRCWSPELHRRFVNALQQLGGSQAATPKQIRELMQVDGLTNDEVKSHLQKYRLHTRRFPAAAGSPTNQTVCVLGSLWPSRDQSDDAAASKGSTSQSGSPQGPLQLCGSAGAASTTGGDSMEDDEDSKSIVPEHYNSVVTQRMRFRGKPSLGGQRAISSYWRCEW</sequence>